<keyword evidence="4" id="KW-0029">Amino-acid transport</keyword>
<dbReference type="PRINTS" id="PR00337">
    <property type="entry name" value="LEUILEVALBP"/>
</dbReference>
<reference evidence="8" key="1">
    <citation type="submission" date="2018-05" db="EMBL/GenBank/DDBJ databases">
        <title>Complete Genome Sequence of Methylobacterium sp. 17SD2-17.</title>
        <authorList>
            <person name="Srinivasan S."/>
        </authorList>
    </citation>
    <scope>NUCLEOTIDE SEQUENCE [LARGE SCALE GENOMIC DNA]</scope>
    <source>
        <strain evidence="8">17SD2-17</strain>
    </source>
</reference>
<dbReference type="Gene3D" id="3.40.50.2300">
    <property type="match status" value="2"/>
</dbReference>
<dbReference type="InterPro" id="IPR000709">
    <property type="entry name" value="Leu_Ile_Val-bd"/>
</dbReference>
<dbReference type="SUPFAM" id="SSF53822">
    <property type="entry name" value="Periplasmic binding protein-like I"/>
    <property type="match status" value="1"/>
</dbReference>
<dbReference type="GO" id="GO:0006865">
    <property type="term" value="P:amino acid transport"/>
    <property type="evidence" value="ECO:0007669"/>
    <property type="project" value="UniProtKB-KW"/>
</dbReference>
<dbReference type="OrthoDB" id="9768386at2"/>
<feature type="signal peptide" evidence="5">
    <location>
        <begin position="1"/>
        <end position="20"/>
    </location>
</feature>
<keyword evidence="3 5" id="KW-0732">Signal</keyword>
<feature type="domain" description="Leucine-binding protein" evidence="6">
    <location>
        <begin position="23"/>
        <end position="341"/>
    </location>
</feature>
<sequence>MRHLAAALLALLAACAPALAQAPVKIGLSLPLTGPDAAYGQGLRLGAEQAVADLNRSGGRKLALVVADDAGDPKQGAALARKFAAEGVSLVVGPFASSVAALAQPAYEEAGIVLVTPGATWTPLTGRGAWNLFRLAPSDAQQAAFAGSYLADRYGTRRIGLVHDRTTFGRGLADEVARTLKARGRREVLFESLPRGSKDAADLAERLKRAAVEAVYFGGLAPEAALLIKAMREAGLDAPLVGSDGLLDKDFAQAAGPGAEGTVMTMEPEPRRLPEVRGTKAPPPRTPEAEAVAARAYAAVELLAQGIVRARSTQGQKVAAALRQEAPIRTIVGDLAFDAQGDTRYPDLVLRTWRRTPDGRIDYLGPETGP</sequence>
<dbReference type="Proteomes" id="UP000245926">
    <property type="component" value="Chromosome"/>
</dbReference>
<dbReference type="AlphaFoldDB" id="A0A2U8W842"/>
<accession>A0A2U8W842</accession>
<dbReference type="KEGG" id="mets:DK389_14365"/>
<keyword evidence="2" id="KW-0813">Transport</keyword>
<dbReference type="Pfam" id="PF13458">
    <property type="entry name" value="Peripla_BP_6"/>
    <property type="match status" value="1"/>
</dbReference>
<evidence type="ECO:0000313" key="7">
    <source>
        <dbReference type="EMBL" id="AWN41482.1"/>
    </source>
</evidence>
<comment type="similarity">
    <text evidence="1">Belongs to the leucine-binding protein family.</text>
</comment>
<feature type="chain" id="PRO_5015879651" evidence="5">
    <location>
        <begin position="21"/>
        <end position="370"/>
    </location>
</feature>
<evidence type="ECO:0000256" key="1">
    <source>
        <dbReference type="ARBA" id="ARBA00010062"/>
    </source>
</evidence>
<gene>
    <name evidence="7" type="ORF">DK389_14365</name>
</gene>
<evidence type="ECO:0000313" key="8">
    <source>
        <dbReference type="Proteomes" id="UP000245926"/>
    </source>
</evidence>
<dbReference type="EMBL" id="CP029550">
    <property type="protein sequence ID" value="AWN41482.1"/>
    <property type="molecule type" value="Genomic_DNA"/>
</dbReference>
<dbReference type="RefSeq" id="WP_109890539.1">
    <property type="nucleotide sequence ID" value="NZ_CP029550.1"/>
</dbReference>
<organism evidence="7 8">
    <name type="scientific">Methylobacterium durans</name>
    <dbReference type="NCBI Taxonomy" id="2202825"/>
    <lineage>
        <taxon>Bacteria</taxon>
        <taxon>Pseudomonadati</taxon>
        <taxon>Pseudomonadota</taxon>
        <taxon>Alphaproteobacteria</taxon>
        <taxon>Hyphomicrobiales</taxon>
        <taxon>Methylobacteriaceae</taxon>
        <taxon>Methylobacterium</taxon>
    </lineage>
</organism>
<dbReference type="PANTHER" id="PTHR47151:SF2">
    <property type="entry name" value="AMINO ACID BINDING PROTEIN"/>
    <property type="match status" value="1"/>
</dbReference>
<dbReference type="PANTHER" id="PTHR47151">
    <property type="entry name" value="LEU/ILE/VAL-BINDING ABC TRANSPORTER SUBUNIT"/>
    <property type="match status" value="1"/>
</dbReference>
<evidence type="ECO:0000259" key="6">
    <source>
        <dbReference type="Pfam" id="PF13458"/>
    </source>
</evidence>
<evidence type="ECO:0000256" key="3">
    <source>
        <dbReference type="ARBA" id="ARBA00022729"/>
    </source>
</evidence>
<name>A0A2U8W842_9HYPH</name>
<dbReference type="CDD" id="cd06342">
    <property type="entry name" value="PBP1_ABC_LIVBP-like"/>
    <property type="match status" value="1"/>
</dbReference>
<proteinExistence type="inferred from homology"/>
<evidence type="ECO:0000256" key="2">
    <source>
        <dbReference type="ARBA" id="ARBA00022448"/>
    </source>
</evidence>
<dbReference type="PROSITE" id="PS51257">
    <property type="entry name" value="PROKAR_LIPOPROTEIN"/>
    <property type="match status" value="1"/>
</dbReference>
<evidence type="ECO:0000256" key="4">
    <source>
        <dbReference type="ARBA" id="ARBA00022970"/>
    </source>
</evidence>
<protein>
    <submittedName>
        <fullName evidence="7">Branched chain amino acid ABC transporter substrate-binding protein</fullName>
    </submittedName>
</protein>
<dbReference type="InterPro" id="IPR028082">
    <property type="entry name" value="Peripla_BP_I"/>
</dbReference>
<keyword evidence="8" id="KW-1185">Reference proteome</keyword>
<evidence type="ECO:0000256" key="5">
    <source>
        <dbReference type="SAM" id="SignalP"/>
    </source>
</evidence>
<dbReference type="InterPro" id="IPR028081">
    <property type="entry name" value="Leu-bd"/>
</dbReference>